<dbReference type="Proteomes" id="UP001596461">
    <property type="component" value="Unassembled WGS sequence"/>
</dbReference>
<keyword evidence="2" id="KW-1185">Reference proteome</keyword>
<dbReference type="InterPro" id="IPR055944">
    <property type="entry name" value="DUF7522"/>
</dbReference>
<dbReference type="GeneID" id="81124316"/>
<dbReference type="AlphaFoldDB" id="A0ABD5WBB1"/>
<dbReference type="RefSeq" id="WP_284032462.1">
    <property type="nucleotide sequence ID" value="NZ_CP126154.1"/>
</dbReference>
<evidence type="ECO:0008006" key="3">
    <source>
        <dbReference type="Google" id="ProtNLM"/>
    </source>
</evidence>
<gene>
    <name evidence="1" type="ORF">ACFQL9_12940</name>
</gene>
<evidence type="ECO:0000313" key="1">
    <source>
        <dbReference type="EMBL" id="MFC7070552.1"/>
    </source>
</evidence>
<comment type="caution">
    <text evidence="1">The sequence shown here is derived from an EMBL/GenBank/DDBJ whole genome shotgun (WGS) entry which is preliminary data.</text>
</comment>
<accession>A0ABD5WBB1</accession>
<evidence type="ECO:0000313" key="2">
    <source>
        <dbReference type="Proteomes" id="UP001596461"/>
    </source>
</evidence>
<sequence length="141" mass="15200">MDEQFGSSAPVPVDDEEVVAVARTGLGDELRTVIAFSPAAFDVLYARSDLYDPTVDVRAVKRPLVELERVGFAEAPVRTSLSVGADGADIGPYGFTVRFHDDGFVARVIEGDRGVLLTTDALDVRAFRETATAIRSLLRGE</sequence>
<reference evidence="1 2" key="1">
    <citation type="journal article" date="2019" name="Int. J. Syst. Evol. Microbiol.">
        <title>The Global Catalogue of Microorganisms (GCM) 10K type strain sequencing project: providing services to taxonomists for standard genome sequencing and annotation.</title>
        <authorList>
            <consortium name="The Broad Institute Genomics Platform"/>
            <consortium name="The Broad Institute Genome Sequencing Center for Infectious Disease"/>
            <person name="Wu L."/>
            <person name="Ma J."/>
        </authorList>
    </citation>
    <scope>NUCLEOTIDE SEQUENCE [LARGE SCALE GENOMIC DNA]</scope>
    <source>
        <strain evidence="1 2">DT31</strain>
    </source>
</reference>
<protein>
    <recommendedName>
        <fullName evidence="3">PH domain-containing protein</fullName>
    </recommendedName>
</protein>
<dbReference type="Pfam" id="PF24366">
    <property type="entry name" value="DUF7522"/>
    <property type="match status" value="1"/>
</dbReference>
<dbReference type="EMBL" id="JBHTAH010000011">
    <property type="protein sequence ID" value="MFC7070552.1"/>
    <property type="molecule type" value="Genomic_DNA"/>
</dbReference>
<organism evidence="1 2">
    <name type="scientific">Halobaculum lipolyticum</name>
    <dbReference type="NCBI Taxonomy" id="3032001"/>
    <lineage>
        <taxon>Archaea</taxon>
        <taxon>Methanobacteriati</taxon>
        <taxon>Methanobacteriota</taxon>
        <taxon>Stenosarchaea group</taxon>
        <taxon>Halobacteria</taxon>
        <taxon>Halobacteriales</taxon>
        <taxon>Haloferacaceae</taxon>
        <taxon>Halobaculum</taxon>
    </lineage>
</organism>
<proteinExistence type="predicted"/>
<name>A0ABD5WBB1_9EURY</name>